<dbReference type="PANTHER" id="PTHR12526:SF600">
    <property type="entry name" value="GLYCOSYL TRANSFERASE GROUP 1"/>
    <property type="match status" value="1"/>
</dbReference>
<evidence type="ECO:0000313" key="1">
    <source>
        <dbReference type="EMBL" id="MCF2947771.1"/>
    </source>
</evidence>
<comment type="caution">
    <text evidence="1">The sequence shown here is derived from an EMBL/GenBank/DDBJ whole genome shotgun (WGS) entry which is preliminary data.</text>
</comment>
<dbReference type="SUPFAM" id="SSF53756">
    <property type="entry name" value="UDP-Glycosyltransferase/glycogen phosphorylase"/>
    <property type="match status" value="1"/>
</dbReference>
<dbReference type="InterPro" id="IPR017521">
    <property type="entry name" value="Sugar_tfrase_PEP-CTERM_Stp1"/>
</dbReference>
<proteinExistence type="predicted"/>
<protein>
    <submittedName>
        <fullName evidence="1">TIGR03087 family PEP-CTERM/XrtA system glycosyltransferase</fullName>
    </submittedName>
</protein>
<organism evidence="1 2">
    <name type="scientific">Paraglaciecola algarum</name>
    <dbReference type="NCBI Taxonomy" id="3050085"/>
    <lineage>
        <taxon>Bacteria</taxon>
        <taxon>Pseudomonadati</taxon>
        <taxon>Pseudomonadota</taxon>
        <taxon>Gammaproteobacteria</taxon>
        <taxon>Alteromonadales</taxon>
        <taxon>Alteromonadaceae</taxon>
        <taxon>Paraglaciecola</taxon>
    </lineage>
</organism>
<reference evidence="1 2" key="1">
    <citation type="submission" date="2022-01" db="EMBL/GenBank/DDBJ databases">
        <title>Paraglaciecola sp. G1-23.</title>
        <authorList>
            <person name="Jin M.S."/>
            <person name="Han D.M."/>
            <person name="Kim H.M."/>
            <person name="Jeon C.O."/>
        </authorList>
    </citation>
    <scope>NUCLEOTIDE SEQUENCE [LARGE SCALE GENOMIC DNA]</scope>
    <source>
        <strain evidence="1 2">G1-23</strain>
    </source>
</reference>
<evidence type="ECO:0000313" key="2">
    <source>
        <dbReference type="Proteomes" id="UP001521137"/>
    </source>
</evidence>
<dbReference type="PANTHER" id="PTHR12526">
    <property type="entry name" value="GLYCOSYLTRANSFERASE"/>
    <property type="match status" value="1"/>
</dbReference>
<dbReference type="EMBL" id="JAKGAS010000003">
    <property type="protein sequence ID" value="MCF2947771.1"/>
    <property type="molecule type" value="Genomic_DNA"/>
</dbReference>
<name>A0ABS9D7X6_9ALTE</name>
<dbReference type="Gene3D" id="3.40.50.2000">
    <property type="entry name" value="Glycogen Phosphorylase B"/>
    <property type="match status" value="2"/>
</dbReference>
<dbReference type="CDD" id="cd03801">
    <property type="entry name" value="GT4_PimA-like"/>
    <property type="match status" value="1"/>
</dbReference>
<dbReference type="Proteomes" id="UP001521137">
    <property type="component" value="Unassembled WGS sequence"/>
</dbReference>
<keyword evidence="2" id="KW-1185">Reference proteome</keyword>
<dbReference type="NCBIfam" id="TIGR03087">
    <property type="entry name" value="stp1"/>
    <property type="match status" value="1"/>
</dbReference>
<dbReference type="RefSeq" id="WP_235311306.1">
    <property type="nucleotide sequence ID" value="NZ_JAKGAS010000003.1"/>
</dbReference>
<accession>A0ABS9D7X6</accession>
<dbReference type="Pfam" id="PF13692">
    <property type="entry name" value="Glyco_trans_1_4"/>
    <property type="match status" value="1"/>
</dbReference>
<sequence>MHILILAQRVPFPPNKGEKLRTFHQLEYLKRNGFKISLLAPHETEDELKYFAELEEKYCERVITHKLKPKYLSLPMGLLTNKPLSVANFYHPKLQSQFDKLIEDVSFDAIMCSASSLAEYIFKSKVVSNLKEQPRFIMDFMDLDSDKWAQYASKSGFPMSFVYQRENKLMGRFERRIVDIFDACFFISQAEIDLFNQNSSKSKSSNIHVIENGLDRTMFFPPAKARQTEQPVFLFAGVMNYPPNIDAVMWFVKNVWQEVLSNWPNAKFYIAGMNPSDKIQQLAELQGIQVTGFVDDIKPYFDQANIFVAPFRIARGVQNKVLQAFACGLPVIATSMGAEGVRYNAGQDILLADTPDEFIKQISLLLSDHDLYNRLNINAIENIKENYSWDSLLAPFKEHIAPSIPK</sequence>
<gene>
    <name evidence="1" type="ORF">L0668_06615</name>
</gene>